<evidence type="ECO:0000259" key="2">
    <source>
        <dbReference type="Pfam" id="PF18962"/>
    </source>
</evidence>
<dbReference type="RefSeq" id="WP_116882088.1">
    <property type="nucleotide sequence ID" value="NZ_QURB01000017.1"/>
</dbReference>
<dbReference type="AlphaFoldDB" id="A0A3E1EU84"/>
<feature type="domain" description="Secretion system C-terminal sorting" evidence="2">
    <location>
        <begin position="75"/>
        <end position="138"/>
    </location>
</feature>
<proteinExistence type="predicted"/>
<evidence type="ECO:0000256" key="1">
    <source>
        <dbReference type="ARBA" id="ARBA00022729"/>
    </source>
</evidence>
<accession>A0A3E1EU84</accession>
<organism evidence="3 4">
    <name type="scientific">Brumimicrobium aurantiacum</name>
    <dbReference type="NCBI Taxonomy" id="1737063"/>
    <lineage>
        <taxon>Bacteria</taxon>
        <taxon>Pseudomonadati</taxon>
        <taxon>Bacteroidota</taxon>
        <taxon>Flavobacteriia</taxon>
        <taxon>Flavobacteriales</taxon>
        <taxon>Crocinitomicaceae</taxon>
        <taxon>Brumimicrobium</taxon>
    </lineage>
</organism>
<sequence>MIINENNIMLKLCYPELWVKESLQNRPVIWFVAKREGNYGMLQNNNKEEDTLVALSKELFVSEQDSMPQELKLNVYPNPFEDYFIVESPVEDEMVVQDPSGRVVLQQSVSKGENRIRTQELTSGIYFVRFINQNKTFKIIKR</sequence>
<evidence type="ECO:0000313" key="4">
    <source>
        <dbReference type="Proteomes" id="UP000257127"/>
    </source>
</evidence>
<dbReference type="OrthoDB" id="1429691at2"/>
<name>A0A3E1EU84_9FLAO</name>
<dbReference type="InterPro" id="IPR026444">
    <property type="entry name" value="Secre_tail"/>
</dbReference>
<dbReference type="Pfam" id="PF18962">
    <property type="entry name" value="Por_Secre_tail"/>
    <property type="match status" value="1"/>
</dbReference>
<protein>
    <submittedName>
        <fullName evidence="3">T9SS C-terminal target domain-containing protein</fullName>
    </submittedName>
</protein>
<comment type="caution">
    <text evidence="3">The sequence shown here is derived from an EMBL/GenBank/DDBJ whole genome shotgun (WGS) entry which is preliminary data.</text>
</comment>
<keyword evidence="4" id="KW-1185">Reference proteome</keyword>
<evidence type="ECO:0000313" key="3">
    <source>
        <dbReference type="EMBL" id="RFC53090.1"/>
    </source>
</evidence>
<keyword evidence="1" id="KW-0732">Signal</keyword>
<dbReference type="Proteomes" id="UP000257127">
    <property type="component" value="Unassembled WGS sequence"/>
</dbReference>
<reference evidence="3 4" key="1">
    <citation type="submission" date="2018-08" db="EMBL/GenBank/DDBJ databases">
        <title>The draft genome squence of Brumimicrobium sp. N62.</title>
        <authorList>
            <person name="Du Z.-J."/>
            <person name="Luo H.-R."/>
        </authorList>
    </citation>
    <scope>NUCLEOTIDE SEQUENCE [LARGE SCALE GENOMIC DNA]</scope>
    <source>
        <strain evidence="3 4">N62</strain>
    </source>
</reference>
<dbReference type="NCBIfam" id="TIGR04183">
    <property type="entry name" value="Por_Secre_tail"/>
    <property type="match status" value="1"/>
</dbReference>
<dbReference type="EMBL" id="QURB01000017">
    <property type="protein sequence ID" value="RFC53090.1"/>
    <property type="molecule type" value="Genomic_DNA"/>
</dbReference>
<gene>
    <name evidence="3" type="ORF">DXU93_14850</name>
</gene>